<evidence type="ECO:0000313" key="2">
    <source>
        <dbReference type="EMBL" id="KRT93928.1"/>
    </source>
</evidence>
<dbReference type="EMBL" id="LECW02000015">
    <property type="protein sequence ID" value="KRT93928.1"/>
    <property type="molecule type" value="Genomic_DNA"/>
</dbReference>
<dbReference type="AlphaFoldDB" id="A0A0T6BQJ0"/>
<reference evidence="2 3" key="1">
    <citation type="journal article" date="2015" name="Int. J. Syst. Evol. Microbiol.">
        <title>Bacillus glycinifermentans sp. nov., isolated from fermented soybean paste.</title>
        <authorList>
            <person name="Kim S.J."/>
            <person name="Dunlap C.A."/>
            <person name="Kwon S.W."/>
            <person name="Rooney A.P."/>
        </authorList>
    </citation>
    <scope>NUCLEOTIDE SEQUENCE [LARGE SCALE GENOMIC DNA]</scope>
    <source>
        <strain evidence="2 3">GO-13</strain>
    </source>
</reference>
<proteinExistence type="predicted"/>
<keyword evidence="1" id="KW-1133">Transmembrane helix</keyword>
<name>A0A0T6BQJ0_9BACI</name>
<accession>A0A0T6BQJ0</accession>
<sequence>MKHLTLVECFFYAQIRQKGGLFSIPLCHTIETRKTNVYLSPRRSNLPAANQLHIDVVQLIGGRFFKSQKVDAHFPYQAFTRMYRIMMKVFSFTGGAAGVYAVLRAIVSGNASG</sequence>
<evidence type="ECO:0000313" key="3">
    <source>
        <dbReference type="Proteomes" id="UP000036168"/>
    </source>
</evidence>
<keyword evidence="1" id="KW-0812">Transmembrane</keyword>
<keyword evidence="1" id="KW-0472">Membrane</keyword>
<evidence type="ECO:0000256" key="1">
    <source>
        <dbReference type="SAM" id="Phobius"/>
    </source>
</evidence>
<gene>
    <name evidence="2" type="ORF">AB447_216395</name>
</gene>
<feature type="transmembrane region" description="Helical" evidence="1">
    <location>
        <begin position="89"/>
        <end position="107"/>
    </location>
</feature>
<protein>
    <submittedName>
        <fullName evidence="2">Uncharacterized protein</fullName>
    </submittedName>
</protein>
<comment type="caution">
    <text evidence="2">The sequence shown here is derived from an EMBL/GenBank/DDBJ whole genome shotgun (WGS) entry which is preliminary data.</text>
</comment>
<dbReference type="Proteomes" id="UP000036168">
    <property type="component" value="Unassembled WGS sequence"/>
</dbReference>
<organism evidence="2 3">
    <name type="scientific">Bacillus glycinifermentans</name>
    <dbReference type="NCBI Taxonomy" id="1664069"/>
    <lineage>
        <taxon>Bacteria</taxon>
        <taxon>Bacillati</taxon>
        <taxon>Bacillota</taxon>
        <taxon>Bacilli</taxon>
        <taxon>Bacillales</taxon>
        <taxon>Bacillaceae</taxon>
        <taxon>Bacillus</taxon>
    </lineage>
</organism>